<sequence length="89" mass="10140">MWTRWPEDVSLLSLPRFKRSISAMRWADLSSEIVEDLLDAPCESVRPGCLEIRQEAANVVILLFGAFKERTKRASGDDNHEYATGEDDQ</sequence>
<keyword evidence="2" id="KW-1185">Reference proteome</keyword>
<evidence type="ECO:0000313" key="2">
    <source>
        <dbReference type="Proteomes" id="UP001634007"/>
    </source>
</evidence>
<name>A0ABD3J6W0_EUCGL</name>
<comment type="caution">
    <text evidence="1">The sequence shown here is derived from an EMBL/GenBank/DDBJ whole genome shotgun (WGS) entry which is preliminary data.</text>
</comment>
<dbReference type="Proteomes" id="UP001634007">
    <property type="component" value="Unassembled WGS sequence"/>
</dbReference>
<accession>A0ABD3J6W0</accession>
<organism evidence="1 2">
    <name type="scientific">Eucalyptus globulus</name>
    <name type="common">Tasmanian blue gum</name>
    <dbReference type="NCBI Taxonomy" id="34317"/>
    <lineage>
        <taxon>Eukaryota</taxon>
        <taxon>Viridiplantae</taxon>
        <taxon>Streptophyta</taxon>
        <taxon>Embryophyta</taxon>
        <taxon>Tracheophyta</taxon>
        <taxon>Spermatophyta</taxon>
        <taxon>Magnoliopsida</taxon>
        <taxon>eudicotyledons</taxon>
        <taxon>Gunneridae</taxon>
        <taxon>Pentapetalae</taxon>
        <taxon>rosids</taxon>
        <taxon>malvids</taxon>
        <taxon>Myrtales</taxon>
        <taxon>Myrtaceae</taxon>
        <taxon>Myrtoideae</taxon>
        <taxon>Eucalypteae</taxon>
        <taxon>Eucalyptus</taxon>
    </lineage>
</organism>
<protein>
    <submittedName>
        <fullName evidence="1">Uncharacterized protein</fullName>
    </submittedName>
</protein>
<evidence type="ECO:0000313" key="1">
    <source>
        <dbReference type="EMBL" id="KAL3723541.1"/>
    </source>
</evidence>
<dbReference type="EMBL" id="JBJKBG010000009">
    <property type="protein sequence ID" value="KAL3723541.1"/>
    <property type="molecule type" value="Genomic_DNA"/>
</dbReference>
<gene>
    <name evidence="1" type="ORF">ACJRO7_035678</name>
</gene>
<reference evidence="1 2" key="1">
    <citation type="submission" date="2024-11" db="EMBL/GenBank/DDBJ databases">
        <title>Chromosome-level genome assembly of Eucalyptus globulus Labill. provides insights into its genome evolution.</title>
        <authorList>
            <person name="Li X."/>
        </authorList>
    </citation>
    <scope>NUCLEOTIDE SEQUENCE [LARGE SCALE GENOMIC DNA]</scope>
    <source>
        <strain evidence="1">CL2024</strain>
        <tissue evidence="1">Fresh tender leaves</tissue>
    </source>
</reference>
<dbReference type="AlphaFoldDB" id="A0ABD3J6W0"/>
<proteinExistence type="predicted"/>